<feature type="transmembrane region" description="Helical" evidence="1">
    <location>
        <begin position="110"/>
        <end position="129"/>
    </location>
</feature>
<dbReference type="Proteomes" id="UP000220922">
    <property type="component" value="Unassembled WGS sequence"/>
</dbReference>
<comment type="caution">
    <text evidence="2">The sequence shown here is derived from an EMBL/GenBank/DDBJ whole genome shotgun (WGS) entry which is preliminary data.</text>
</comment>
<dbReference type="OrthoDB" id="9789112at2"/>
<dbReference type="InterPro" id="IPR021683">
    <property type="entry name" value="DUF3267"/>
</dbReference>
<evidence type="ECO:0000313" key="2">
    <source>
        <dbReference type="EMBL" id="PDW01336.1"/>
    </source>
</evidence>
<sequence length="184" mass="19791">MNTKQQRDLSVSLLRANLVALGIGLPIALAQISLFVLLHGGLEVTVTLPGALLFFAVMLVSIVVHELIHGLTWQFASKSAATRVTYGVQWKMLTPYAHLEGPIDIGAYRLGGLMPGLVLGLIPYALSLIMGNGTLLIFGVIHTLAAGGDWLVLWLLRRVRPGTLVEDHPSRAGCYVLDMEGTPS</sequence>
<name>A0A2H3KZW7_9CHLR</name>
<dbReference type="AlphaFoldDB" id="A0A2H3KZW7"/>
<feature type="transmembrane region" description="Helical" evidence="1">
    <location>
        <begin position="50"/>
        <end position="68"/>
    </location>
</feature>
<proteinExistence type="predicted"/>
<dbReference type="RefSeq" id="WP_097650352.1">
    <property type="nucleotide sequence ID" value="NZ_LYXE01000008.1"/>
</dbReference>
<evidence type="ECO:0000256" key="1">
    <source>
        <dbReference type="SAM" id="Phobius"/>
    </source>
</evidence>
<feature type="transmembrane region" description="Helical" evidence="1">
    <location>
        <begin position="135"/>
        <end position="156"/>
    </location>
</feature>
<evidence type="ECO:0008006" key="4">
    <source>
        <dbReference type="Google" id="ProtNLM"/>
    </source>
</evidence>
<accession>A0A2H3KZW7</accession>
<protein>
    <recommendedName>
        <fullName evidence="4">DUF3267 domain-containing protein</fullName>
    </recommendedName>
</protein>
<reference evidence="2 3" key="1">
    <citation type="submission" date="2016-05" db="EMBL/GenBank/DDBJ databases">
        <authorList>
            <person name="Lavstsen T."/>
            <person name="Jespersen J.S."/>
        </authorList>
    </citation>
    <scope>NUCLEOTIDE SEQUENCE [LARGE SCALE GENOMIC DNA]</scope>
    <source>
        <strain evidence="2 3">B7-9</strain>
    </source>
</reference>
<keyword evidence="1" id="KW-1133">Transmembrane helix</keyword>
<organism evidence="2 3">
    <name type="scientific">Candidatus Chloroploca asiatica</name>
    <dbReference type="NCBI Taxonomy" id="1506545"/>
    <lineage>
        <taxon>Bacteria</taxon>
        <taxon>Bacillati</taxon>
        <taxon>Chloroflexota</taxon>
        <taxon>Chloroflexia</taxon>
        <taxon>Chloroflexales</taxon>
        <taxon>Chloroflexineae</taxon>
        <taxon>Oscillochloridaceae</taxon>
        <taxon>Candidatus Chloroploca</taxon>
    </lineage>
</organism>
<dbReference type="EMBL" id="LYXE01000008">
    <property type="protein sequence ID" value="PDW01336.1"/>
    <property type="molecule type" value="Genomic_DNA"/>
</dbReference>
<keyword evidence="3" id="KW-1185">Reference proteome</keyword>
<keyword evidence="1" id="KW-0812">Transmembrane</keyword>
<gene>
    <name evidence="2" type="ORF">A9Q02_21065</name>
</gene>
<evidence type="ECO:0000313" key="3">
    <source>
        <dbReference type="Proteomes" id="UP000220922"/>
    </source>
</evidence>
<keyword evidence="1" id="KW-0472">Membrane</keyword>
<feature type="transmembrane region" description="Helical" evidence="1">
    <location>
        <begin position="12"/>
        <end position="38"/>
    </location>
</feature>
<dbReference type="Pfam" id="PF11667">
    <property type="entry name" value="DUF3267"/>
    <property type="match status" value="1"/>
</dbReference>